<dbReference type="EMBL" id="BAMX01000004">
    <property type="protein sequence ID" value="GAN65035.1"/>
    <property type="molecule type" value="Genomic_DNA"/>
</dbReference>
<organism evidence="1 2">
    <name type="scientific">Acetobacter orientalis</name>
    <dbReference type="NCBI Taxonomy" id="146474"/>
    <lineage>
        <taxon>Bacteria</taxon>
        <taxon>Pseudomonadati</taxon>
        <taxon>Pseudomonadota</taxon>
        <taxon>Alphaproteobacteria</taxon>
        <taxon>Acetobacterales</taxon>
        <taxon>Acetobacteraceae</taxon>
        <taxon>Acetobacter</taxon>
    </lineage>
</organism>
<accession>A0A0D6NHC0</accession>
<dbReference type="Proteomes" id="UP000032670">
    <property type="component" value="Unassembled WGS sequence"/>
</dbReference>
<keyword evidence="2" id="KW-1185">Reference proteome</keyword>
<evidence type="ECO:0000313" key="2">
    <source>
        <dbReference type="Proteomes" id="UP000032670"/>
    </source>
</evidence>
<gene>
    <name evidence="1" type="ORF">Abor_004_001</name>
</gene>
<proteinExistence type="predicted"/>
<comment type="caution">
    <text evidence="1">The sequence shown here is derived from an EMBL/GenBank/DDBJ whole genome shotgun (WGS) entry which is preliminary data.</text>
</comment>
<evidence type="ECO:0000313" key="1">
    <source>
        <dbReference type="EMBL" id="GAN65035.1"/>
    </source>
</evidence>
<reference evidence="1 2" key="1">
    <citation type="submission" date="2012-11" db="EMBL/GenBank/DDBJ databases">
        <title>Whole genome sequence of Acetobacter orientalis 21F-2.</title>
        <authorList>
            <person name="Azuma Y."/>
            <person name="Higashiura N."/>
            <person name="Hirakawa H."/>
            <person name="Matsushita K."/>
        </authorList>
    </citation>
    <scope>NUCLEOTIDE SEQUENCE [LARGE SCALE GENOMIC DNA]</scope>
    <source>
        <strain evidence="1 2">21F-2</strain>
    </source>
</reference>
<sequence length="63" mass="7154">MRRTRGTETSQYLEEKTSIEILLVVASERGTGQWFLEKKQKDLERSAIVGDSPVCVVSLEILE</sequence>
<protein>
    <submittedName>
        <fullName evidence="1">Uncharacterized protein</fullName>
    </submittedName>
</protein>
<name>A0A0D6NHC0_9PROT</name>
<dbReference type="AlphaFoldDB" id="A0A0D6NHC0"/>